<protein>
    <submittedName>
        <fullName evidence="1">Uncharacterized protein</fullName>
    </submittedName>
</protein>
<organism evidence="1 2">
    <name type="scientific">Hymenobacter perfusus</name>
    <dbReference type="NCBI Taxonomy" id="1236770"/>
    <lineage>
        <taxon>Bacteria</taxon>
        <taxon>Pseudomonadati</taxon>
        <taxon>Bacteroidota</taxon>
        <taxon>Cytophagia</taxon>
        <taxon>Cytophagales</taxon>
        <taxon>Hymenobacteraceae</taxon>
        <taxon>Hymenobacter</taxon>
    </lineage>
</organism>
<proteinExistence type="predicted"/>
<dbReference type="RefSeq" id="WP_125435892.1">
    <property type="nucleotide sequence ID" value="NZ_RWIU01000001.1"/>
</dbReference>
<comment type="caution">
    <text evidence="1">The sequence shown here is derived from an EMBL/GenBank/DDBJ whole genome shotgun (WGS) entry which is preliminary data.</text>
</comment>
<evidence type="ECO:0000313" key="1">
    <source>
        <dbReference type="EMBL" id="RSK46387.1"/>
    </source>
</evidence>
<evidence type="ECO:0000313" key="2">
    <source>
        <dbReference type="Proteomes" id="UP000270291"/>
    </source>
</evidence>
<reference evidence="1 2" key="1">
    <citation type="submission" date="2018-12" db="EMBL/GenBank/DDBJ databases">
        <authorList>
            <person name="Feng G."/>
            <person name="Zhu H."/>
        </authorList>
    </citation>
    <scope>NUCLEOTIDE SEQUENCE [LARGE SCALE GENOMIC DNA]</scope>
    <source>
        <strain evidence="1 2">LMG 26000</strain>
    </source>
</reference>
<dbReference type="AlphaFoldDB" id="A0A3R9MNK4"/>
<sequence length="136" mass="15257">MRSALDYVLLHEATHVVDAALKLNPAYAATGQQLDSAAAKPFTAGIWKSRTLPVAGWHHALLLQIPFRRGGRALPISDAAQVYSLLQQKPFVSLYGSSWSEDLAELVTVAYFTRKQQPFRIVLRRSDQQIWAYESM</sequence>
<name>A0A3R9MNK4_9BACT</name>
<dbReference type="EMBL" id="RWIU01000001">
    <property type="protein sequence ID" value="RSK46387.1"/>
    <property type="molecule type" value="Genomic_DNA"/>
</dbReference>
<dbReference type="OrthoDB" id="873547at2"/>
<gene>
    <name evidence="1" type="ORF">EI293_04250</name>
</gene>
<dbReference type="Proteomes" id="UP000270291">
    <property type="component" value="Unassembled WGS sequence"/>
</dbReference>
<accession>A0A3R9MNK4</accession>
<keyword evidence="2" id="KW-1185">Reference proteome</keyword>